<comment type="caution">
    <text evidence="1">The sequence shown here is derived from an EMBL/GenBank/DDBJ whole genome shotgun (WGS) entry which is preliminary data.</text>
</comment>
<dbReference type="Proteomes" id="UP000076489">
    <property type="component" value="Unassembled WGS sequence"/>
</dbReference>
<evidence type="ECO:0000313" key="2">
    <source>
        <dbReference type="Proteomes" id="UP000076489"/>
    </source>
</evidence>
<reference evidence="2" key="1">
    <citation type="submission" date="2016-03" db="EMBL/GenBank/DDBJ databases">
        <authorList>
            <person name="Ray J."/>
            <person name="Price M."/>
            <person name="Deutschbauer A."/>
        </authorList>
    </citation>
    <scope>NUCLEOTIDE SEQUENCE [LARGE SCALE GENOMIC DNA]</scope>
    <source>
        <strain evidence="2">FW300-N1B4</strain>
    </source>
</reference>
<gene>
    <name evidence="1" type="ORF">A1D17_03040</name>
</gene>
<dbReference type="RefSeq" id="WP_063340580.1">
    <property type="nucleotide sequence ID" value="NZ_LUKJ01000002.1"/>
</dbReference>
<name>A0A161ZF77_PSEFL</name>
<dbReference type="EMBL" id="LUKJ01000002">
    <property type="protein sequence ID" value="KZN20532.1"/>
    <property type="molecule type" value="Genomic_DNA"/>
</dbReference>
<reference evidence="1 2" key="2">
    <citation type="journal article" date="2018" name="Nature">
        <title>Mutant phenotypes for thousands of bacterial genes of unknown function.</title>
        <authorList>
            <person name="Price M.N."/>
            <person name="Wetmore K.M."/>
            <person name="Waters R.J."/>
            <person name="Callaghan M."/>
            <person name="Ray J."/>
            <person name="Liu H."/>
            <person name="Kuehl J.V."/>
            <person name="Melnyk R.A."/>
            <person name="Lamson J.S."/>
            <person name="Suh Y."/>
            <person name="Carlson H.K."/>
            <person name="Esquivel Z."/>
            <person name="Sadeeshkumar H."/>
            <person name="Chakraborty R."/>
            <person name="Zane G.M."/>
            <person name="Rubin B.E."/>
            <person name="Wall J.D."/>
            <person name="Visel A."/>
            <person name="Bristow J."/>
            <person name="Blow M.J."/>
            <person name="Arkin A.P."/>
            <person name="Deutschbauer A.M."/>
        </authorList>
    </citation>
    <scope>NUCLEOTIDE SEQUENCE [LARGE SCALE GENOMIC DNA]</scope>
    <source>
        <strain evidence="1 2">FW300-N1B4</strain>
    </source>
</reference>
<evidence type="ECO:0000313" key="1">
    <source>
        <dbReference type="EMBL" id="KZN20532.1"/>
    </source>
</evidence>
<protein>
    <submittedName>
        <fullName evidence="1">Uncharacterized protein</fullName>
    </submittedName>
</protein>
<dbReference type="AlphaFoldDB" id="A0A161ZF77"/>
<organism evidence="1 2">
    <name type="scientific">Pseudomonas fluorescens</name>
    <dbReference type="NCBI Taxonomy" id="294"/>
    <lineage>
        <taxon>Bacteria</taxon>
        <taxon>Pseudomonadati</taxon>
        <taxon>Pseudomonadota</taxon>
        <taxon>Gammaproteobacteria</taxon>
        <taxon>Pseudomonadales</taxon>
        <taxon>Pseudomonadaceae</taxon>
        <taxon>Pseudomonas</taxon>
    </lineage>
</organism>
<sequence>MTTKIETAALASVCQVQKLFIHEYELNGVRRQLPVVTEYALTYQDDHKSKKNTEFYRARAYRLDGDQSTDFHRYDNTICVTICHKSQSVMFGPTGVIKMNPRGAGIGPALMANVIEWLQRQPGTASYAVMTGMLDSNNAKTDDERLQRNKFYMAFGFTLSSMTDAEGLDVVGGHFTAPSVGLLSVPERYQSRMKPWGAFDTEVGKERSEAAQVREAAAENVKTLQQAREWYEAGIFRRPKWPL</sequence>
<accession>A0A161ZF77</accession>
<proteinExistence type="predicted"/>
<dbReference type="OrthoDB" id="6858622at2"/>